<dbReference type="PANTHER" id="PTHR13182:SF8">
    <property type="entry name" value="CYTOPLASMIC 60S SUBUNIT BIOGENESIS FACTOR ZNF622"/>
    <property type="match status" value="1"/>
</dbReference>
<dbReference type="OrthoDB" id="19329at2759"/>
<accession>A0A8K0S842</accession>
<dbReference type="InterPro" id="IPR041661">
    <property type="entry name" value="ZN622/Rei1/Reh1_Znf-C2H2"/>
</dbReference>
<name>A0A8K0S842_9HYPO</name>
<dbReference type="Pfam" id="PF12756">
    <property type="entry name" value="zf-C2H2_2"/>
    <property type="match status" value="1"/>
</dbReference>
<dbReference type="InterPro" id="IPR013087">
    <property type="entry name" value="Znf_C2H2_type"/>
</dbReference>
<dbReference type="GO" id="GO:0030687">
    <property type="term" value="C:preribosome, large subunit precursor"/>
    <property type="evidence" value="ECO:0007669"/>
    <property type="project" value="TreeGrafter"/>
</dbReference>
<evidence type="ECO:0000256" key="1">
    <source>
        <dbReference type="SAM" id="MobiDB-lite"/>
    </source>
</evidence>
<evidence type="ECO:0000259" key="2">
    <source>
        <dbReference type="PROSITE" id="PS00028"/>
    </source>
</evidence>
<dbReference type="AlphaFoldDB" id="A0A8K0S842"/>
<gene>
    <name evidence="3" type="ORF">BKA59DRAFT_550843</name>
</gene>
<comment type="caution">
    <text evidence="3">The sequence shown here is derived from an EMBL/GenBank/DDBJ whole genome shotgun (WGS) entry which is preliminary data.</text>
</comment>
<dbReference type="PANTHER" id="PTHR13182">
    <property type="entry name" value="ZINC FINGER PROTEIN 622"/>
    <property type="match status" value="1"/>
</dbReference>
<dbReference type="EMBL" id="JAGPXF010000001">
    <property type="protein sequence ID" value="KAH7262522.1"/>
    <property type="molecule type" value="Genomic_DNA"/>
</dbReference>
<dbReference type="InterPro" id="IPR040025">
    <property type="entry name" value="Znf622/Rei1/Reh1"/>
</dbReference>
<protein>
    <recommendedName>
        <fullName evidence="2">C2H2-type domain-containing protein</fullName>
    </recommendedName>
</protein>
<evidence type="ECO:0000313" key="3">
    <source>
        <dbReference type="EMBL" id="KAH7262522.1"/>
    </source>
</evidence>
<dbReference type="SUPFAM" id="SSF57667">
    <property type="entry name" value="beta-beta-alpha zinc fingers"/>
    <property type="match status" value="1"/>
</dbReference>
<feature type="compositionally biased region" description="Acidic residues" evidence="1">
    <location>
        <begin position="93"/>
        <end position="111"/>
    </location>
</feature>
<organism evidence="3 4">
    <name type="scientific">Fusarium tricinctum</name>
    <dbReference type="NCBI Taxonomy" id="61284"/>
    <lineage>
        <taxon>Eukaryota</taxon>
        <taxon>Fungi</taxon>
        <taxon>Dikarya</taxon>
        <taxon>Ascomycota</taxon>
        <taxon>Pezizomycotina</taxon>
        <taxon>Sordariomycetes</taxon>
        <taxon>Hypocreomycetidae</taxon>
        <taxon>Hypocreales</taxon>
        <taxon>Nectriaceae</taxon>
        <taxon>Fusarium</taxon>
        <taxon>Fusarium tricinctum species complex</taxon>
    </lineage>
</organism>
<dbReference type="GO" id="GO:0042273">
    <property type="term" value="P:ribosomal large subunit biogenesis"/>
    <property type="evidence" value="ECO:0007669"/>
    <property type="project" value="TreeGrafter"/>
</dbReference>
<dbReference type="Proteomes" id="UP000813427">
    <property type="component" value="Unassembled WGS sequence"/>
</dbReference>
<sequence>MSSMHTSSNPARFLESPAMSAEIIVPTMGKRPCATCGVSFDTVKEHREHAKSPSHLHNLQFRIAANGTNPPSKLREWSEADELFNKEVKTLSDDEETAAETEEELEEESDQVPEFNPGSCLFCHHTTSSFDDSLSHMEACHGFNIPYPKCLTVDPENLIWYLHYVIFGSFQSIQHHMQAKDHCRFEMTPEMLEFYDTEAMGSHGINKPSVINTKILRRQSGKLLVHRSRSSLSTRMQVRKMMHINKRRSLPAGVYANPRSIRDTETTHPLDFVLKMQGLTITNDKKLLAEVTEYQGVMGKMRGKRDLAKSMRMRHRFAVHPGLIDVGKSWMRKKKIAAYQDYYFSPRL</sequence>
<reference evidence="3" key="1">
    <citation type="journal article" date="2021" name="Nat. Commun.">
        <title>Genetic determinants of endophytism in the Arabidopsis root mycobiome.</title>
        <authorList>
            <person name="Mesny F."/>
            <person name="Miyauchi S."/>
            <person name="Thiergart T."/>
            <person name="Pickel B."/>
            <person name="Atanasova L."/>
            <person name="Karlsson M."/>
            <person name="Huettel B."/>
            <person name="Barry K.W."/>
            <person name="Haridas S."/>
            <person name="Chen C."/>
            <person name="Bauer D."/>
            <person name="Andreopoulos W."/>
            <person name="Pangilinan J."/>
            <person name="LaButti K."/>
            <person name="Riley R."/>
            <person name="Lipzen A."/>
            <person name="Clum A."/>
            <person name="Drula E."/>
            <person name="Henrissat B."/>
            <person name="Kohler A."/>
            <person name="Grigoriev I.V."/>
            <person name="Martin F.M."/>
            <person name="Hacquard S."/>
        </authorList>
    </citation>
    <scope>NUCLEOTIDE SEQUENCE</scope>
    <source>
        <strain evidence="3">MPI-SDFR-AT-0068</strain>
    </source>
</reference>
<dbReference type="PROSITE" id="PS00028">
    <property type="entry name" value="ZINC_FINGER_C2H2_1"/>
    <property type="match status" value="1"/>
</dbReference>
<dbReference type="InterPro" id="IPR036236">
    <property type="entry name" value="Znf_C2H2_sf"/>
</dbReference>
<feature type="region of interest" description="Disordered" evidence="1">
    <location>
        <begin position="90"/>
        <end position="113"/>
    </location>
</feature>
<proteinExistence type="predicted"/>
<feature type="domain" description="C2H2-type" evidence="2">
    <location>
        <begin position="33"/>
        <end position="55"/>
    </location>
</feature>
<keyword evidence="4" id="KW-1185">Reference proteome</keyword>
<evidence type="ECO:0000313" key="4">
    <source>
        <dbReference type="Proteomes" id="UP000813427"/>
    </source>
</evidence>